<keyword evidence="3" id="KW-1185">Reference proteome</keyword>
<feature type="region of interest" description="Disordered" evidence="1">
    <location>
        <begin position="1"/>
        <end position="201"/>
    </location>
</feature>
<feature type="compositionally biased region" description="Polar residues" evidence="1">
    <location>
        <begin position="314"/>
        <end position="335"/>
    </location>
</feature>
<reference evidence="2 3" key="1">
    <citation type="journal article" date="2024" name="Commun. Biol.">
        <title>Comparative genomic analysis of thermophilic fungi reveals convergent evolutionary adaptations and gene losses.</title>
        <authorList>
            <person name="Steindorff A.S."/>
            <person name="Aguilar-Pontes M.V."/>
            <person name="Robinson A.J."/>
            <person name="Andreopoulos B."/>
            <person name="LaButti K."/>
            <person name="Kuo A."/>
            <person name="Mondo S."/>
            <person name="Riley R."/>
            <person name="Otillar R."/>
            <person name="Haridas S."/>
            <person name="Lipzen A."/>
            <person name="Grimwood J."/>
            <person name="Schmutz J."/>
            <person name="Clum A."/>
            <person name="Reid I.D."/>
            <person name="Moisan M.C."/>
            <person name="Butler G."/>
            <person name="Nguyen T.T.M."/>
            <person name="Dewar K."/>
            <person name="Conant G."/>
            <person name="Drula E."/>
            <person name="Henrissat B."/>
            <person name="Hansel C."/>
            <person name="Singer S."/>
            <person name="Hutchinson M.I."/>
            <person name="de Vries R.P."/>
            <person name="Natvig D.O."/>
            <person name="Powell A.J."/>
            <person name="Tsang A."/>
            <person name="Grigoriev I.V."/>
        </authorList>
    </citation>
    <scope>NUCLEOTIDE SEQUENCE [LARGE SCALE GENOMIC DNA]</scope>
    <source>
        <strain evidence="2 3">CBS 494.80</strain>
    </source>
</reference>
<dbReference type="Proteomes" id="UP001595075">
    <property type="component" value="Unassembled WGS sequence"/>
</dbReference>
<feature type="compositionally biased region" description="Pro residues" evidence="1">
    <location>
        <begin position="336"/>
        <end position="349"/>
    </location>
</feature>
<feature type="compositionally biased region" description="Low complexity" evidence="1">
    <location>
        <begin position="57"/>
        <end position="68"/>
    </location>
</feature>
<proteinExistence type="predicted"/>
<gene>
    <name evidence="2" type="ORF">VTL71DRAFT_5687</name>
</gene>
<name>A0ABR4BYC4_9HELO</name>
<evidence type="ECO:0000313" key="2">
    <source>
        <dbReference type="EMBL" id="KAL2062615.1"/>
    </source>
</evidence>
<evidence type="ECO:0000256" key="1">
    <source>
        <dbReference type="SAM" id="MobiDB-lite"/>
    </source>
</evidence>
<feature type="region of interest" description="Disordered" evidence="1">
    <location>
        <begin position="245"/>
        <end position="383"/>
    </location>
</feature>
<organism evidence="2 3">
    <name type="scientific">Oculimacula yallundae</name>
    <dbReference type="NCBI Taxonomy" id="86028"/>
    <lineage>
        <taxon>Eukaryota</taxon>
        <taxon>Fungi</taxon>
        <taxon>Dikarya</taxon>
        <taxon>Ascomycota</taxon>
        <taxon>Pezizomycotina</taxon>
        <taxon>Leotiomycetes</taxon>
        <taxon>Helotiales</taxon>
        <taxon>Ploettnerulaceae</taxon>
        <taxon>Oculimacula</taxon>
    </lineage>
</organism>
<feature type="compositionally biased region" description="Low complexity" evidence="1">
    <location>
        <begin position="361"/>
        <end position="370"/>
    </location>
</feature>
<feature type="compositionally biased region" description="Low complexity" evidence="1">
    <location>
        <begin position="295"/>
        <end position="305"/>
    </location>
</feature>
<protein>
    <submittedName>
        <fullName evidence="2">Uncharacterized protein</fullName>
    </submittedName>
</protein>
<comment type="caution">
    <text evidence="2">The sequence shown here is derived from an EMBL/GenBank/DDBJ whole genome shotgun (WGS) entry which is preliminary data.</text>
</comment>
<evidence type="ECO:0000313" key="3">
    <source>
        <dbReference type="Proteomes" id="UP001595075"/>
    </source>
</evidence>
<dbReference type="EMBL" id="JAZHXI010000016">
    <property type="protein sequence ID" value="KAL2062615.1"/>
    <property type="molecule type" value="Genomic_DNA"/>
</dbReference>
<feature type="compositionally biased region" description="Polar residues" evidence="1">
    <location>
        <begin position="30"/>
        <end position="44"/>
    </location>
</feature>
<accession>A0ABR4BYC4</accession>
<feature type="compositionally biased region" description="Polar residues" evidence="1">
    <location>
        <begin position="69"/>
        <end position="101"/>
    </location>
</feature>
<feature type="compositionally biased region" description="Polar residues" evidence="1">
    <location>
        <begin position="267"/>
        <end position="279"/>
    </location>
</feature>
<sequence length="465" mass="50936">MPNQSSLSAAMDKLRLGQCAPTPPPLPSRPVQSSGMRYTESSILGQWGDDRFGEDTSSVSGGSGQQRQCKSTPSEWRSYAQSNTSKPLPTSRTRDGGSTNEGAWRRENWRTGVRNNSSGLAGPVLPTLPTTPSQGQPQTPRSTPALPISLPRSPARDLISSQPIPQDQALRKRKSERYIGQNGDIAEEPYHKRASPNRPSPSSVAVIALENGNNKAFDPAGILPLARRPSFERWVSTQTRPQFVAPNGTTIIPLQARTKSQQEETLRSASTQMTVQPELNPTPAVQPRPSSRNETSTTPQTQSQSFNLPLKPLPSTNTSTPALQPRASSRNETPPTSQPQPSNLPPRPTTTPILSATPFIPVATVPSSQTPTPPKSRPKTSDEMARRIIFAGIGAGRVPKRTPEEIKKREEELEQRRLQREERESMGPEEVMRWYNTPTKVWNRPVEQVGGNAGKELIQSDTAKL</sequence>
<feature type="compositionally biased region" description="Low complexity" evidence="1">
    <location>
        <begin position="125"/>
        <end position="144"/>
    </location>
</feature>